<evidence type="ECO:0000256" key="3">
    <source>
        <dbReference type="ARBA" id="ARBA00022692"/>
    </source>
</evidence>
<feature type="transmembrane region" description="Helical" evidence="7">
    <location>
        <begin position="732"/>
        <end position="754"/>
    </location>
</feature>
<dbReference type="Pfam" id="PF02687">
    <property type="entry name" value="FtsX"/>
    <property type="match status" value="2"/>
</dbReference>
<name>A0ABV1ZMN3_9ACTN</name>
<reference evidence="9 10" key="1">
    <citation type="submission" date="2024-06" db="EMBL/GenBank/DDBJ databases">
        <authorList>
            <person name="Bataeva Y.V."/>
            <person name="Grigorian L.N."/>
            <person name="Solomentsev V.I."/>
        </authorList>
    </citation>
    <scope>NUCLEOTIDE SEQUENCE [LARGE SCALE GENOMIC DNA]</scope>
    <source>
        <strain evidence="10">SCPM-O-B-12605 (RCAM04882)</strain>
    </source>
</reference>
<sequence length="814" mass="82292">MPGYAWAQTAAHPARLASVLSAIVLGTLFLAATAVFAATSSAGLRIVAAAPLSAADVIVDRDPEAADPGAGWPEQVAEHPDITATAPLHAGTVQLVTDEIRATANLYSISDRDELRWFELAEGEWPANAAEMVADAPTLDSSGLAVGDTVSLLVGDGETTDMTVVGAADIGFRPLTGVQYQFYTSEDFFAGESPLSVTADIADGTSPEAVVESMGADLPDDLHPMTAEEQSRLAADRFAGGAQQLELILLVFALIALLAAALVIANTFTILLSQRRRDTALLRLVGAERSQVRNLVLAEALIIGSIGSAIGVAAGVGAGYAGASLMELTGGGLHVGVPALAGAFLTGVATTVCAAWFPARKAAGTAPVEALRSAPLQNGVRFRSVHAVGLAAAVTGAAVMVFGMLAENLPVSIAGGSVGAVGLLMALRYAISRLIGGADRLLRLRGGVAELAGANLRRNTGRAATATLTLVLGLGLIAALATAASTGRATIDGDLDDRFPVDVSARVDTGSVPAATVDMVRDIDDLVLVETPRTEQVTVEGLGETTLVGVSPELARAVGAEDLAADGTGAPAMLVSEDQLNALGAAQGETVDLSVDGEAHRFTLYASELATSSGAASPVVREEALDAVAPGDERGMVWGTAAAGADYDALAEQMSRVAGADPAITLSGALAERTGLTDVLDVLVGLSLAMLLVTVVISSLGVANTLSLSVLERTRELALLRVLGLTRGGLRSTLAVEAAVIAVLGALLGLVIGIPYGLVGVNAVVGGTAPLVVAVPWAELTLVLVSALVIAAAATVLPSRRAARIAPAEGLGAD</sequence>
<comment type="similarity">
    <text evidence="6">Belongs to the ABC-4 integral membrane protein family.</text>
</comment>
<feature type="transmembrane region" description="Helical" evidence="7">
    <location>
        <begin position="385"/>
        <end position="405"/>
    </location>
</feature>
<evidence type="ECO:0000256" key="2">
    <source>
        <dbReference type="ARBA" id="ARBA00022475"/>
    </source>
</evidence>
<evidence type="ECO:0000259" key="8">
    <source>
        <dbReference type="Pfam" id="PF02687"/>
    </source>
</evidence>
<evidence type="ECO:0000313" key="9">
    <source>
        <dbReference type="EMBL" id="MES0832402.1"/>
    </source>
</evidence>
<accession>A0ABV1ZMN3</accession>
<feature type="transmembrane region" description="Helical" evidence="7">
    <location>
        <begin position="247"/>
        <end position="273"/>
    </location>
</feature>
<evidence type="ECO:0000256" key="4">
    <source>
        <dbReference type="ARBA" id="ARBA00022989"/>
    </source>
</evidence>
<dbReference type="Proteomes" id="UP001432401">
    <property type="component" value="Unassembled WGS sequence"/>
</dbReference>
<dbReference type="PANTHER" id="PTHR30572:SF4">
    <property type="entry name" value="ABC TRANSPORTER PERMEASE YTRF"/>
    <property type="match status" value="1"/>
</dbReference>
<evidence type="ECO:0000256" key="5">
    <source>
        <dbReference type="ARBA" id="ARBA00023136"/>
    </source>
</evidence>
<comment type="subcellular location">
    <subcellularLocation>
        <location evidence="1">Cell membrane</location>
        <topology evidence="1">Multi-pass membrane protein</topology>
    </subcellularLocation>
</comment>
<evidence type="ECO:0000256" key="6">
    <source>
        <dbReference type="ARBA" id="ARBA00038076"/>
    </source>
</evidence>
<feature type="transmembrane region" description="Helical" evidence="7">
    <location>
        <begin position="682"/>
        <end position="711"/>
    </location>
</feature>
<dbReference type="EMBL" id="JBEQNB010000001">
    <property type="protein sequence ID" value="MES0832402.1"/>
    <property type="molecule type" value="Genomic_DNA"/>
</dbReference>
<comment type="caution">
    <text evidence="9">The sequence shown here is derived from an EMBL/GenBank/DDBJ whole genome shotgun (WGS) entry which is preliminary data.</text>
</comment>
<evidence type="ECO:0000256" key="7">
    <source>
        <dbReference type="SAM" id="Phobius"/>
    </source>
</evidence>
<dbReference type="InterPro" id="IPR050250">
    <property type="entry name" value="Macrolide_Exporter_MacB"/>
</dbReference>
<feature type="transmembrane region" description="Helical" evidence="7">
    <location>
        <begin position="463"/>
        <end position="484"/>
    </location>
</feature>
<keyword evidence="3 7" id="KW-0812">Transmembrane</keyword>
<keyword evidence="2" id="KW-1003">Cell membrane</keyword>
<proteinExistence type="inferred from homology"/>
<evidence type="ECO:0000256" key="1">
    <source>
        <dbReference type="ARBA" id="ARBA00004651"/>
    </source>
</evidence>
<dbReference type="RefSeq" id="WP_352982262.1">
    <property type="nucleotide sequence ID" value="NZ_JBEQNA010000008.1"/>
</dbReference>
<organism evidence="9 10">
    <name type="scientific">Nocardiopsis tropica</name>
    <dbReference type="NCBI Taxonomy" id="109330"/>
    <lineage>
        <taxon>Bacteria</taxon>
        <taxon>Bacillati</taxon>
        <taxon>Actinomycetota</taxon>
        <taxon>Actinomycetes</taxon>
        <taxon>Streptosporangiales</taxon>
        <taxon>Nocardiopsidaceae</taxon>
        <taxon>Nocardiopsis</taxon>
    </lineage>
</organism>
<feature type="domain" description="ABC3 transporter permease C-terminal" evidence="8">
    <location>
        <begin position="689"/>
        <end position="807"/>
    </location>
</feature>
<keyword evidence="5 7" id="KW-0472">Membrane</keyword>
<keyword evidence="4 7" id="KW-1133">Transmembrane helix</keyword>
<feature type="domain" description="ABC3 transporter permease C-terminal" evidence="8">
    <location>
        <begin position="251"/>
        <end position="365"/>
    </location>
</feature>
<keyword evidence="10" id="KW-1185">Reference proteome</keyword>
<dbReference type="PANTHER" id="PTHR30572">
    <property type="entry name" value="MEMBRANE COMPONENT OF TRANSPORTER-RELATED"/>
    <property type="match status" value="1"/>
</dbReference>
<protein>
    <submittedName>
        <fullName evidence="9">FtsX-like permease family protein</fullName>
    </submittedName>
</protein>
<evidence type="ECO:0000313" key="10">
    <source>
        <dbReference type="Proteomes" id="UP001432401"/>
    </source>
</evidence>
<feature type="transmembrane region" description="Helical" evidence="7">
    <location>
        <begin position="411"/>
        <end position="431"/>
    </location>
</feature>
<feature type="transmembrane region" description="Helical" evidence="7">
    <location>
        <begin position="774"/>
        <end position="797"/>
    </location>
</feature>
<feature type="transmembrane region" description="Helical" evidence="7">
    <location>
        <begin position="335"/>
        <end position="357"/>
    </location>
</feature>
<feature type="transmembrane region" description="Helical" evidence="7">
    <location>
        <begin position="294"/>
        <end position="323"/>
    </location>
</feature>
<dbReference type="InterPro" id="IPR003838">
    <property type="entry name" value="ABC3_permease_C"/>
</dbReference>
<gene>
    <name evidence="9" type="ORF">ABUK86_01320</name>
</gene>